<sequence>MKYFAGRRGGGYGVGWVGNMEVWAGEKRYEELQGKEECFIQLGLNKGIIHVTGILQGRMRKMKWVLCLSN</sequence>
<accession>A0A540NSD9</accession>
<name>A0A540NSD9_MALBA</name>
<evidence type="ECO:0000313" key="2">
    <source>
        <dbReference type="Proteomes" id="UP000315295"/>
    </source>
</evidence>
<keyword evidence="2" id="KW-1185">Reference proteome</keyword>
<comment type="caution">
    <text evidence="1">The sequence shown here is derived from an EMBL/GenBank/DDBJ whole genome shotgun (WGS) entry which is preliminary data.</text>
</comment>
<dbReference type="EMBL" id="VIEB01000007">
    <property type="protein sequence ID" value="TQE13954.1"/>
    <property type="molecule type" value="Genomic_DNA"/>
</dbReference>
<dbReference type="Proteomes" id="UP000315295">
    <property type="component" value="Unassembled WGS sequence"/>
</dbReference>
<reference evidence="1 2" key="1">
    <citation type="journal article" date="2019" name="G3 (Bethesda)">
        <title>Sequencing of a Wild Apple (Malus baccata) Genome Unravels the Differences Between Cultivated and Wild Apple Species Regarding Disease Resistance and Cold Tolerance.</title>
        <authorList>
            <person name="Chen X."/>
        </authorList>
    </citation>
    <scope>NUCLEOTIDE SEQUENCE [LARGE SCALE GENOMIC DNA]</scope>
    <source>
        <strain evidence="2">cv. Shandingzi</strain>
        <tissue evidence="1">Leaves</tissue>
    </source>
</reference>
<dbReference type="AlphaFoldDB" id="A0A540NSD9"/>
<gene>
    <name evidence="1" type="ORF">C1H46_000376</name>
</gene>
<protein>
    <submittedName>
        <fullName evidence="1">Uncharacterized protein</fullName>
    </submittedName>
</protein>
<organism evidence="1 2">
    <name type="scientific">Malus baccata</name>
    <name type="common">Siberian crab apple</name>
    <name type="synonym">Pyrus baccata</name>
    <dbReference type="NCBI Taxonomy" id="106549"/>
    <lineage>
        <taxon>Eukaryota</taxon>
        <taxon>Viridiplantae</taxon>
        <taxon>Streptophyta</taxon>
        <taxon>Embryophyta</taxon>
        <taxon>Tracheophyta</taxon>
        <taxon>Spermatophyta</taxon>
        <taxon>Magnoliopsida</taxon>
        <taxon>eudicotyledons</taxon>
        <taxon>Gunneridae</taxon>
        <taxon>Pentapetalae</taxon>
        <taxon>rosids</taxon>
        <taxon>fabids</taxon>
        <taxon>Rosales</taxon>
        <taxon>Rosaceae</taxon>
        <taxon>Amygdaloideae</taxon>
        <taxon>Maleae</taxon>
        <taxon>Malus</taxon>
    </lineage>
</organism>
<evidence type="ECO:0000313" key="1">
    <source>
        <dbReference type="EMBL" id="TQE13954.1"/>
    </source>
</evidence>
<proteinExistence type="predicted"/>